<gene>
    <name evidence="1" type="ORF">H9625_00980</name>
</gene>
<protein>
    <submittedName>
        <fullName evidence="1">DUF4270 domain-containing protein</fullName>
    </submittedName>
</protein>
<dbReference type="Pfam" id="PF14092">
    <property type="entry name" value="DUF4270"/>
    <property type="match status" value="1"/>
</dbReference>
<evidence type="ECO:0000313" key="2">
    <source>
        <dbReference type="Proteomes" id="UP000620874"/>
    </source>
</evidence>
<proteinExistence type="predicted"/>
<accession>A0ABR8Y493</accession>
<comment type="caution">
    <text evidence="1">The sequence shown here is derived from an EMBL/GenBank/DDBJ whole genome shotgun (WGS) entry which is preliminary data.</text>
</comment>
<dbReference type="InterPro" id="IPR025366">
    <property type="entry name" value="DUF4270"/>
</dbReference>
<name>A0ABR8Y493_9BACT</name>
<sequence>MKLKFWAAIGLLTAATLYSCDDETTGIGQFVADEDFILAKSDSYTVSTESYLLDSVYSRSNTAYLGKFTDEGYGTFTSDFLVQINCPENFQLPDRLQSIDEATLGLYYTSYFGDSLATLRVQVDTLTTAIQDNGLDKNLYYTNLDPTRFYNPQSLPLATKDYTAYDKTVSDSLYNTSDYYPHVSIDLGKAFCDNFKSKYDYSVEENGVTVHPYFKDAESFINNVLKGFYVHVTNGEGSVLYISDIYLHLTVSYLGRNSADTADSLYTGVVPMTATKEVFMSTRFQNSGLQNLVEDPTRTYLKTPAGLCTKVTLPLETIYEDHKSDTLNSISLSFEKMRDQSSSPYKMGTPTTLLMIRAKDMKSFFENNEVNDNRTSFLSTYSSTNNAYSFSQLNRLIANIFSEIRPEIEKGETEWEQWKADNPDWDKVLLIPVSTETDANSNVIGVDNDLSVNSAMLIGGKDLNESTDEDQKIQMNIIYTQPQQK</sequence>
<dbReference type="Proteomes" id="UP000620874">
    <property type="component" value="Unassembled WGS sequence"/>
</dbReference>
<keyword evidence="2" id="KW-1185">Reference proteome</keyword>
<evidence type="ECO:0000313" key="1">
    <source>
        <dbReference type="EMBL" id="MBD8039035.1"/>
    </source>
</evidence>
<dbReference type="EMBL" id="JACSPP010000002">
    <property type="protein sequence ID" value="MBD8039035.1"/>
    <property type="molecule type" value="Genomic_DNA"/>
</dbReference>
<dbReference type="PROSITE" id="PS51257">
    <property type="entry name" value="PROKAR_LIPOPROTEIN"/>
    <property type="match status" value="1"/>
</dbReference>
<organism evidence="1 2">
    <name type="scientific">Phocaeicola intestinalis</name>
    <dbReference type="NCBI Taxonomy" id="2762212"/>
    <lineage>
        <taxon>Bacteria</taxon>
        <taxon>Pseudomonadati</taxon>
        <taxon>Bacteroidota</taxon>
        <taxon>Bacteroidia</taxon>
        <taxon>Bacteroidales</taxon>
        <taxon>Bacteroidaceae</taxon>
        <taxon>Phocaeicola</taxon>
    </lineage>
</organism>
<reference evidence="1 2" key="1">
    <citation type="submission" date="2020-08" db="EMBL/GenBank/DDBJ databases">
        <title>A Genomic Blueprint of the Chicken Gut Microbiome.</title>
        <authorList>
            <person name="Gilroy R."/>
            <person name="Ravi A."/>
            <person name="Getino M."/>
            <person name="Pursley I."/>
            <person name="Horton D.L."/>
            <person name="Alikhan N.-F."/>
            <person name="Baker D."/>
            <person name="Gharbi K."/>
            <person name="Hall N."/>
            <person name="Watson M."/>
            <person name="Adriaenssens E.M."/>
            <person name="Foster-Nyarko E."/>
            <person name="Jarju S."/>
            <person name="Secka A."/>
            <person name="Antonio M."/>
            <person name="Oren A."/>
            <person name="Chaudhuri R."/>
            <person name="La Ragione R.M."/>
            <person name="Hildebrand F."/>
            <person name="Pallen M.J."/>
        </authorList>
    </citation>
    <scope>NUCLEOTIDE SEQUENCE [LARGE SCALE GENOMIC DNA]</scope>
    <source>
        <strain evidence="1 2">Sa1CVN1</strain>
    </source>
</reference>
<dbReference type="RefSeq" id="WP_087211325.1">
    <property type="nucleotide sequence ID" value="NZ_JACSPP010000002.1"/>
</dbReference>